<dbReference type="Proteomes" id="UP001150266">
    <property type="component" value="Unassembled WGS sequence"/>
</dbReference>
<sequence>MFRLNTQTRKLPAFKRISAMATTSPQASGPIESAIRTKLVSSLQPTILVIHNDSYQHRHHASMRAQGGGNGETHFSLEIVSDEFKGKVCSLQPPLSFASKYWTNISFTLFQTTMQRHRMIYSVLSEELNQGLHSLSLKTKTKSEAGTEPAST</sequence>
<protein>
    <recommendedName>
        <fullName evidence="4">Bola-like protein</fullName>
    </recommendedName>
</protein>
<keyword evidence="3" id="KW-1185">Reference proteome</keyword>
<dbReference type="EMBL" id="JAOTPV010000004">
    <property type="protein sequence ID" value="KAJ4483195.1"/>
    <property type="molecule type" value="Genomic_DNA"/>
</dbReference>
<name>A0A9W9AJX2_9AGAR</name>
<accession>A0A9W9AJX2</accession>
<dbReference type="PANTHER" id="PTHR46230:SF7">
    <property type="entry name" value="BOLA-LIKE PROTEIN 1"/>
    <property type="match status" value="1"/>
</dbReference>
<dbReference type="SUPFAM" id="SSF82657">
    <property type="entry name" value="BolA-like"/>
    <property type="match status" value="2"/>
</dbReference>
<proteinExistence type="inferred from homology"/>
<dbReference type="PANTHER" id="PTHR46230">
    <property type="match status" value="1"/>
</dbReference>
<dbReference type="InterPro" id="IPR002634">
    <property type="entry name" value="BolA"/>
</dbReference>
<evidence type="ECO:0000313" key="2">
    <source>
        <dbReference type="EMBL" id="KAJ4483195.1"/>
    </source>
</evidence>
<dbReference type="GO" id="GO:0005759">
    <property type="term" value="C:mitochondrial matrix"/>
    <property type="evidence" value="ECO:0007669"/>
    <property type="project" value="TreeGrafter"/>
</dbReference>
<dbReference type="AlphaFoldDB" id="A0A9W9AJX2"/>
<dbReference type="Gene3D" id="3.30.300.90">
    <property type="entry name" value="BolA-like"/>
    <property type="match status" value="1"/>
</dbReference>
<gene>
    <name evidence="2" type="ORF">J3R30DRAFT_1743700</name>
</gene>
<dbReference type="OrthoDB" id="411584at2759"/>
<evidence type="ECO:0000256" key="1">
    <source>
        <dbReference type="RuleBase" id="RU003860"/>
    </source>
</evidence>
<comment type="similarity">
    <text evidence="1">Belongs to the BolA/IbaG family.</text>
</comment>
<evidence type="ECO:0000313" key="3">
    <source>
        <dbReference type="Proteomes" id="UP001150266"/>
    </source>
</evidence>
<dbReference type="InterPro" id="IPR036065">
    <property type="entry name" value="BolA-like_sf"/>
</dbReference>
<reference evidence="2" key="1">
    <citation type="submission" date="2022-08" db="EMBL/GenBank/DDBJ databases">
        <title>A Global Phylogenomic Analysis of the Shiitake Genus Lentinula.</title>
        <authorList>
            <consortium name="DOE Joint Genome Institute"/>
            <person name="Sierra-Patev S."/>
            <person name="Min B."/>
            <person name="Naranjo-Ortiz M."/>
            <person name="Looney B."/>
            <person name="Konkel Z."/>
            <person name="Slot J.C."/>
            <person name="Sakamoto Y."/>
            <person name="Steenwyk J.L."/>
            <person name="Rokas A."/>
            <person name="Carro J."/>
            <person name="Camarero S."/>
            <person name="Ferreira P."/>
            <person name="Molpeceres G."/>
            <person name="Ruiz-Duenas F.J."/>
            <person name="Serrano A."/>
            <person name="Henrissat B."/>
            <person name="Drula E."/>
            <person name="Hughes K.W."/>
            <person name="Mata J.L."/>
            <person name="Ishikawa N.K."/>
            <person name="Vargas-Isla R."/>
            <person name="Ushijima S."/>
            <person name="Smith C.A."/>
            <person name="Ahrendt S."/>
            <person name="Andreopoulos W."/>
            <person name="He G."/>
            <person name="Labutti K."/>
            <person name="Lipzen A."/>
            <person name="Ng V."/>
            <person name="Riley R."/>
            <person name="Sandor L."/>
            <person name="Barry K."/>
            <person name="Martinez A.T."/>
            <person name="Xiao Y."/>
            <person name="Gibbons J.G."/>
            <person name="Terashima K."/>
            <person name="Grigoriev I.V."/>
            <person name="Hibbett D.S."/>
        </authorList>
    </citation>
    <scope>NUCLEOTIDE SEQUENCE</scope>
    <source>
        <strain evidence="2">JLM2183</strain>
    </source>
</reference>
<comment type="caution">
    <text evidence="2">The sequence shown here is derived from an EMBL/GenBank/DDBJ whole genome shotgun (WGS) entry which is preliminary data.</text>
</comment>
<dbReference type="GO" id="GO:0044572">
    <property type="term" value="P:[4Fe-4S] cluster assembly"/>
    <property type="evidence" value="ECO:0007669"/>
    <property type="project" value="TreeGrafter"/>
</dbReference>
<organism evidence="2 3">
    <name type="scientific">Lentinula aciculospora</name>
    <dbReference type="NCBI Taxonomy" id="153920"/>
    <lineage>
        <taxon>Eukaryota</taxon>
        <taxon>Fungi</taxon>
        <taxon>Dikarya</taxon>
        <taxon>Basidiomycota</taxon>
        <taxon>Agaricomycotina</taxon>
        <taxon>Agaricomycetes</taxon>
        <taxon>Agaricomycetidae</taxon>
        <taxon>Agaricales</taxon>
        <taxon>Marasmiineae</taxon>
        <taxon>Omphalotaceae</taxon>
        <taxon>Lentinula</taxon>
    </lineage>
</organism>
<dbReference type="Pfam" id="PF01722">
    <property type="entry name" value="BolA"/>
    <property type="match status" value="2"/>
</dbReference>
<evidence type="ECO:0008006" key="4">
    <source>
        <dbReference type="Google" id="ProtNLM"/>
    </source>
</evidence>